<keyword evidence="3" id="KW-1185">Reference proteome</keyword>
<gene>
    <name evidence="2" type="ORF">Ani05nite_74480</name>
</gene>
<keyword evidence="1" id="KW-0812">Transmembrane</keyword>
<dbReference type="Proteomes" id="UP000647172">
    <property type="component" value="Unassembled WGS sequence"/>
</dbReference>
<reference evidence="2" key="1">
    <citation type="submission" date="2021-01" db="EMBL/GenBank/DDBJ databases">
        <title>Whole genome shotgun sequence of Actinoplanes nipponensis NBRC 14063.</title>
        <authorList>
            <person name="Komaki H."/>
            <person name="Tamura T."/>
        </authorList>
    </citation>
    <scope>NUCLEOTIDE SEQUENCE</scope>
    <source>
        <strain evidence="2">NBRC 14063</strain>
    </source>
</reference>
<protein>
    <submittedName>
        <fullName evidence="2">Uncharacterized protein</fullName>
    </submittedName>
</protein>
<dbReference type="EMBL" id="BOMQ01000092">
    <property type="protein sequence ID" value="GIE53914.1"/>
    <property type="molecule type" value="Genomic_DNA"/>
</dbReference>
<comment type="caution">
    <text evidence="2">The sequence shown here is derived from an EMBL/GenBank/DDBJ whole genome shotgun (WGS) entry which is preliminary data.</text>
</comment>
<evidence type="ECO:0000313" key="3">
    <source>
        <dbReference type="Proteomes" id="UP000647172"/>
    </source>
</evidence>
<proteinExistence type="predicted"/>
<keyword evidence="1" id="KW-1133">Transmembrane helix</keyword>
<feature type="transmembrane region" description="Helical" evidence="1">
    <location>
        <begin position="12"/>
        <end position="32"/>
    </location>
</feature>
<dbReference type="RefSeq" id="WP_203776359.1">
    <property type="nucleotide sequence ID" value="NZ_BAAAYJ010000090.1"/>
</dbReference>
<sequence length="49" mass="5374">MFLLPVSWSDLSAILNAAGAVVILVGGALDVARKVRELHDRRRDDEGDR</sequence>
<organism evidence="2 3">
    <name type="scientific">Actinoplanes nipponensis</name>
    <dbReference type="NCBI Taxonomy" id="135950"/>
    <lineage>
        <taxon>Bacteria</taxon>
        <taxon>Bacillati</taxon>
        <taxon>Actinomycetota</taxon>
        <taxon>Actinomycetes</taxon>
        <taxon>Micromonosporales</taxon>
        <taxon>Micromonosporaceae</taxon>
        <taxon>Actinoplanes</taxon>
    </lineage>
</organism>
<accession>A0A919MLG1</accession>
<dbReference type="AlphaFoldDB" id="A0A919MLG1"/>
<evidence type="ECO:0000313" key="2">
    <source>
        <dbReference type="EMBL" id="GIE53914.1"/>
    </source>
</evidence>
<keyword evidence="1" id="KW-0472">Membrane</keyword>
<name>A0A919MLG1_9ACTN</name>
<evidence type="ECO:0000256" key="1">
    <source>
        <dbReference type="SAM" id="Phobius"/>
    </source>
</evidence>